<feature type="active site" description="Charge relay system" evidence="2">
    <location>
        <position position="276"/>
    </location>
</feature>
<name>A0A2A2TMD6_9CYAN</name>
<evidence type="ECO:0000313" key="4">
    <source>
        <dbReference type="EMBL" id="PAX59549.1"/>
    </source>
</evidence>
<dbReference type="PANTHER" id="PTHR10794:SF94">
    <property type="entry name" value="ESTERASE YHET-RELATED"/>
    <property type="match status" value="1"/>
</dbReference>
<organism evidence="4 5">
    <name type="scientific">Brunnivagina elsteri CCALA 953</name>
    <dbReference type="NCBI Taxonomy" id="987040"/>
    <lineage>
        <taxon>Bacteria</taxon>
        <taxon>Bacillati</taxon>
        <taxon>Cyanobacteriota</taxon>
        <taxon>Cyanophyceae</taxon>
        <taxon>Nostocales</taxon>
        <taxon>Calotrichaceae</taxon>
        <taxon>Brunnivagina</taxon>
    </lineage>
</organism>
<dbReference type="GO" id="GO:0047372">
    <property type="term" value="F:monoacylglycerol lipase activity"/>
    <property type="evidence" value="ECO:0007669"/>
    <property type="project" value="TreeGrafter"/>
</dbReference>
<dbReference type="Pfam" id="PF00561">
    <property type="entry name" value="Abhydrolase_1"/>
    <property type="match status" value="1"/>
</dbReference>
<evidence type="ECO:0000313" key="5">
    <source>
        <dbReference type="Proteomes" id="UP000218238"/>
    </source>
</evidence>
<dbReference type="InterPro" id="IPR029058">
    <property type="entry name" value="AB_hydrolase_fold"/>
</dbReference>
<evidence type="ECO:0000259" key="3">
    <source>
        <dbReference type="Pfam" id="PF00561"/>
    </source>
</evidence>
<evidence type="ECO:0000256" key="1">
    <source>
        <dbReference type="ARBA" id="ARBA00010884"/>
    </source>
</evidence>
<dbReference type="InterPro" id="IPR050960">
    <property type="entry name" value="AB_hydrolase_4_sf"/>
</dbReference>
<feature type="active site" description="Charge relay system" evidence="2">
    <location>
        <position position="149"/>
    </location>
</feature>
<evidence type="ECO:0000256" key="2">
    <source>
        <dbReference type="PIRSR" id="PIRSR005211-1"/>
    </source>
</evidence>
<dbReference type="EMBL" id="NTFS01000047">
    <property type="protein sequence ID" value="PAX59549.1"/>
    <property type="molecule type" value="Genomic_DNA"/>
</dbReference>
<dbReference type="RefSeq" id="WP_095720932.1">
    <property type="nucleotide sequence ID" value="NZ_NTFS01000047.1"/>
</dbReference>
<accession>A0A2A2TMD6</accession>
<keyword evidence="5" id="KW-1185">Reference proteome</keyword>
<dbReference type="PIRSF" id="PIRSF005211">
    <property type="entry name" value="Ab_hydro_YheT"/>
    <property type="match status" value="1"/>
</dbReference>
<dbReference type="InterPro" id="IPR000073">
    <property type="entry name" value="AB_hydrolase_1"/>
</dbReference>
<gene>
    <name evidence="4" type="ORF">CK510_06555</name>
</gene>
<proteinExistence type="inferred from homology"/>
<dbReference type="OrthoDB" id="457503at2"/>
<dbReference type="GO" id="GO:0034338">
    <property type="term" value="F:short-chain carboxylesterase activity"/>
    <property type="evidence" value="ECO:0007669"/>
    <property type="project" value="TreeGrafter"/>
</dbReference>
<dbReference type="Proteomes" id="UP000218238">
    <property type="component" value="Unassembled WGS sequence"/>
</dbReference>
<protein>
    <submittedName>
        <fullName evidence="4">Esterase</fullName>
    </submittedName>
</protein>
<comment type="caution">
    <text evidence="4">The sequence shown here is derived from an EMBL/GenBank/DDBJ whole genome shotgun (WGS) entry which is preliminary data.</text>
</comment>
<sequence>MSFPTYIPPLLLQNGFAMTIHGAFSTSRNWEDTVFAPEPPYQQQIFMGAGSVPLFGLFAIPENARGTVVATYGITGTLENQWLLRIWARKAYASGYAVVLFDWRAHGKSIELSPTLASDGLYEGEDFLRIASQAADLGCPGKFWLFGFSLGGQLALWAGKIALSMSGDIGGVIAICPSLDATRSLSYLLGSRQGRYIEKGITGSLKTLAWQIHDTHPGAIDSAAIDRIDSIWAFDNELVISGLGFPTVEAYYDATSPLHFLPHLEIPTLIIYAENDPFFNPAIAPDLQAACRNNPYIKLLLTKYGGHVMYLNSKRGQKQANDPDVWWAWNRVLEWMDGWREGRRQKSEVRRNILMNRQDAEDAERIK</sequence>
<feature type="active site" description="Charge relay system" evidence="2">
    <location>
        <position position="307"/>
    </location>
</feature>
<dbReference type="InterPro" id="IPR012020">
    <property type="entry name" value="ABHD4"/>
</dbReference>
<dbReference type="Gene3D" id="3.40.50.1820">
    <property type="entry name" value="alpha/beta hydrolase"/>
    <property type="match status" value="1"/>
</dbReference>
<feature type="domain" description="AB hydrolase-1" evidence="3">
    <location>
        <begin position="68"/>
        <end position="311"/>
    </location>
</feature>
<reference evidence="4 5" key="1">
    <citation type="submission" date="2017-08" db="EMBL/GenBank/DDBJ databases">
        <title>Draft genome sequence of filamentous cyanobacterium Calothrix elsteri CCALA 953.</title>
        <authorList>
            <person name="Gagunashvili A.N."/>
            <person name="Elster J."/>
            <person name="Andresson O.S."/>
        </authorList>
    </citation>
    <scope>NUCLEOTIDE SEQUENCE [LARGE SCALE GENOMIC DNA]</scope>
    <source>
        <strain evidence="4 5">CCALA 953</strain>
    </source>
</reference>
<dbReference type="PANTHER" id="PTHR10794">
    <property type="entry name" value="ABHYDROLASE DOMAIN-CONTAINING PROTEIN"/>
    <property type="match status" value="1"/>
</dbReference>
<comment type="similarity">
    <text evidence="1">Belongs to the AB hydrolase superfamily. AB hydrolase 4 family.</text>
</comment>
<dbReference type="SUPFAM" id="SSF53474">
    <property type="entry name" value="alpha/beta-Hydrolases"/>
    <property type="match status" value="1"/>
</dbReference>
<dbReference type="AlphaFoldDB" id="A0A2A2TMD6"/>